<dbReference type="GO" id="GO:0008270">
    <property type="term" value="F:zinc ion binding"/>
    <property type="evidence" value="ECO:0007669"/>
    <property type="project" value="UniProtKB-KW"/>
</dbReference>
<reference evidence="3" key="1">
    <citation type="journal article" date="2019" name="Sci. Rep.">
        <title>Draft genome of Tanacetum cinerariifolium, the natural source of mosquito coil.</title>
        <authorList>
            <person name="Yamashiro T."/>
            <person name="Shiraishi A."/>
            <person name="Satake H."/>
            <person name="Nakayama K."/>
        </authorList>
    </citation>
    <scope>NUCLEOTIDE SEQUENCE</scope>
</reference>
<evidence type="ECO:0000256" key="1">
    <source>
        <dbReference type="PROSITE-ProRule" id="PRU00047"/>
    </source>
</evidence>
<proteinExistence type="predicted"/>
<comment type="caution">
    <text evidence="3">The sequence shown here is derived from an EMBL/GenBank/DDBJ whole genome shotgun (WGS) entry which is preliminary data.</text>
</comment>
<accession>A0A6L2KXP7</accession>
<dbReference type="InterPro" id="IPR001878">
    <property type="entry name" value="Znf_CCHC"/>
</dbReference>
<dbReference type="InterPro" id="IPR036875">
    <property type="entry name" value="Znf_CCHC_sf"/>
</dbReference>
<keyword evidence="1" id="KW-0862">Zinc</keyword>
<dbReference type="EMBL" id="BKCJ010003146">
    <property type="protein sequence ID" value="GEU53262.1"/>
    <property type="molecule type" value="Genomic_DNA"/>
</dbReference>
<feature type="domain" description="CCHC-type" evidence="2">
    <location>
        <begin position="144"/>
        <end position="157"/>
    </location>
</feature>
<keyword evidence="1" id="KW-0863">Zinc-finger</keyword>
<evidence type="ECO:0000259" key="2">
    <source>
        <dbReference type="PROSITE" id="PS50158"/>
    </source>
</evidence>
<organism evidence="3">
    <name type="scientific">Tanacetum cinerariifolium</name>
    <name type="common">Dalmatian daisy</name>
    <name type="synonym">Chrysanthemum cinerariifolium</name>
    <dbReference type="NCBI Taxonomy" id="118510"/>
    <lineage>
        <taxon>Eukaryota</taxon>
        <taxon>Viridiplantae</taxon>
        <taxon>Streptophyta</taxon>
        <taxon>Embryophyta</taxon>
        <taxon>Tracheophyta</taxon>
        <taxon>Spermatophyta</taxon>
        <taxon>Magnoliopsida</taxon>
        <taxon>eudicotyledons</taxon>
        <taxon>Gunneridae</taxon>
        <taxon>Pentapetalae</taxon>
        <taxon>asterids</taxon>
        <taxon>campanulids</taxon>
        <taxon>Asterales</taxon>
        <taxon>Asteraceae</taxon>
        <taxon>Asteroideae</taxon>
        <taxon>Anthemideae</taxon>
        <taxon>Anthemidinae</taxon>
        <taxon>Tanacetum</taxon>
    </lineage>
</organism>
<evidence type="ECO:0000313" key="3">
    <source>
        <dbReference type="EMBL" id="GEU53262.1"/>
    </source>
</evidence>
<dbReference type="AlphaFoldDB" id="A0A6L2KXP7"/>
<name>A0A6L2KXP7_TANCI</name>
<dbReference type="GO" id="GO:0003676">
    <property type="term" value="F:nucleic acid binding"/>
    <property type="evidence" value="ECO:0007669"/>
    <property type="project" value="InterPro"/>
</dbReference>
<gene>
    <name evidence="3" type="ORF">Tci_025240</name>
</gene>
<keyword evidence="1" id="KW-0479">Metal-binding</keyword>
<dbReference type="PROSITE" id="PS50158">
    <property type="entry name" value="ZF_CCHC"/>
    <property type="match status" value="1"/>
</dbReference>
<protein>
    <recommendedName>
        <fullName evidence="2">CCHC-type domain-containing protein</fullName>
    </recommendedName>
</protein>
<dbReference type="SUPFAM" id="SSF57756">
    <property type="entry name" value="Retrovirus zinc finger-like domains"/>
    <property type="match status" value="1"/>
</dbReference>
<sequence>MFERENLSGSNYNDWFRSPKMVLRVEKKVFVIKQPISLALHADSMYLRSGMQFLMLIMRLLVLRLEEGEKPVGPYVIKMKNYVAQLERLGYVLPRDLSVGLIMNGLTSNFASFGKARERIKVISLSLKTLNLLLKEHPTKDDICHHCKEAGHYKRNCAAYLAELIKKKKQVGTVKSAVRILNMVPTKKVEKTPYELWAGELEEIQNEDTSPFEMTSKIPMEVKGRFNFRRTSLTGFLAQSISSSNTIALDSPNLLVLNTGASQSRQHESRKPPTAELFDVDSRRISIRHYSISATLIFGTRRLERTATFSISTISE</sequence>